<evidence type="ECO:0000256" key="1">
    <source>
        <dbReference type="SAM" id="MobiDB-lite"/>
    </source>
</evidence>
<proteinExistence type="predicted"/>
<dbReference type="Proteomes" id="UP001162483">
    <property type="component" value="Unassembled WGS sequence"/>
</dbReference>
<name>A0ABN9HVD5_9NEOB</name>
<organism evidence="2 3">
    <name type="scientific">Staurois parvus</name>
    <dbReference type="NCBI Taxonomy" id="386267"/>
    <lineage>
        <taxon>Eukaryota</taxon>
        <taxon>Metazoa</taxon>
        <taxon>Chordata</taxon>
        <taxon>Craniata</taxon>
        <taxon>Vertebrata</taxon>
        <taxon>Euteleostomi</taxon>
        <taxon>Amphibia</taxon>
        <taxon>Batrachia</taxon>
        <taxon>Anura</taxon>
        <taxon>Neobatrachia</taxon>
        <taxon>Ranoidea</taxon>
        <taxon>Ranidae</taxon>
        <taxon>Staurois</taxon>
    </lineage>
</organism>
<evidence type="ECO:0000313" key="2">
    <source>
        <dbReference type="EMBL" id="CAI9624771.1"/>
    </source>
</evidence>
<protein>
    <submittedName>
        <fullName evidence="2">Uncharacterized protein</fullName>
    </submittedName>
</protein>
<feature type="region of interest" description="Disordered" evidence="1">
    <location>
        <begin position="12"/>
        <end position="50"/>
    </location>
</feature>
<evidence type="ECO:0000313" key="3">
    <source>
        <dbReference type="Proteomes" id="UP001162483"/>
    </source>
</evidence>
<keyword evidence="3" id="KW-1185">Reference proteome</keyword>
<accession>A0ABN9HVD5</accession>
<reference evidence="2" key="1">
    <citation type="submission" date="2023-05" db="EMBL/GenBank/DDBJ databases">
        <authorList>
            <person name="Stuckert A."/>
        </authorList>
    </citation>
    <scope>NUCLEOTIDE SEQUENCE</scope>
</reference>
<sequence length="93" mass="9590">MNYCGNISRVMTETESAPAAAPPAEAAAKKKPAKKASAGGGAKKGIKKASGPAVSELLVKPCPLLRSAAGCPWPPSRRSCPPEDTMWTRTRAA</sequence>
<gene>
    <name evidence="2" type="ORF">SPARVUS_LOCUS16757513</name>
</gene>
<feature type="region of interest" description="Disordered" evidence="1">
    <location>
        <begin position="73"/>
        <end position="93"/>
    </location>
</feature>
<comment type="caution">
    <text evidence="2">The sequence shown here is derived from an EMBL/GenBank/DDBJ whole genome shotgun (WGS) entry which is preliminary data.</text>
</comment>
<feature type="compositionally biased region" description="Low complexity" evidence="1">
    <location>
        <begin position="16"/>
        <end position="26"/>
    </location>
</feature>
<dbReference type="EMBL" id="CATNWA010022009">
    <property type="protein sequence ID" value="CAI9624771.1"/>
    <property type="molecule type" value="Genomic_DNA"/>
</dbReference>